<protein>
    <recommendedName>
        <fullName evidence="2">18S rRNA (guanine(1575)-N(7))-methyltransferase Bud23 C-terminal domain-containing protein</fullName>
    </recommendedName>
</protein>
<feature type="domain" description="18S rRNA (guanine(1575)-N(7))-methyltransferase Bud23 C-terminal" evidence="2">
    <location>
        <begin position="3"/>
        <end position="66"/>
    </location>
</feature>
<comment type="caution">
    <text evidence="3">The sequence shown here is derived from an EMBL/GenBank/DDBJ whole genome shotgun (WGS) entry which is preliminary data.</text>
</comment>
<organism evidence="3 4">
    <name type="scientific">Cryptolaemus montrouzieri</name>
    <dbReference type="NCBI Taxonomy" id="559131"/>
    <lineage>
        <taxon>Eukaryota</taxon>
        <taxon>Metazoa</taxon>
        <taxon>Ecdysozoa</taxon>
        <taxon>Arthropoda</taxon>
        <taxon>Hexapoda</taxon>
        <taxon>Insecta</taxon>
        <taxon>Pterygota</taxon>
        <taxon>Neoptera</taxon>
        <taxon>Endopterygota</taxon>
        <taxon>Coleoptera</taxon>
        <taxon>Polyphaga</taxon>
        <taxon>Cucujiformia</taxon>
        <taxon>Coccinelloidea</taxon>
        <taxon>Coccinellidae</taxon>
        <taxon>Scymninae</taxon>
        <taxon>Scymnini</taxon>
        <taxon>Cryptolaemus</taxon>
    </lineage>
</organism>
<feature type="region of interest" description="Disordered" evidence="1">
    <location>
        <begin position="1"/>
        <end position="69"/>
    </location>
</feature>
<dbReference type="Proteomes" id="UP001516400">
    <property type="component" value="Unassembled WGS sequence"/>
</dbReference>
<dbReference type="EMBL" id="JABFTP020000042">
    <property type="protein sequence ID" value="KAL3270467.1"/>
    <property type="molecule type" value="Genomic_DNA"/>
</dbReference>
<reference evidence="3 4" key="1">
    <citation type="journal article" date="2021" name="BMC Biol.">
        <title>Horizontally acquired antibacterial genes associated with adaptive radiation of ladybird beetles.</title>
        <authorList>
            <person name="Li H.S."/>
            <person name="Tang X.F."/>
            <person name="Huang Y.H."/>
            <person name="Xu Z.Y."/>
            <person name="Chen M.L."/>
            <person name="Du X.Y."/>
            <person name="Qiu B.Y."/>
            <person name="Chen P.T."/>
            <person name="Zhang W."/>
            <person name="Slipinski A."/>
            <person name="Escalona H.E."/>
            <person name="Waterhouse R.M."/>
            <person name="Zwick A."/>
            <person name="Pang H."/>
        </authorList>
    </citation>
    <scope>NUCLEOTIDE SEQUENCE [LARGE SCALE GENOMIC DNA]</scope>
    <source>
        <strain evidence="3">SYSU2018</strain>
    </source>
</reference>
<gene>
    <name evidence="3" type="ORF">HHI36_021014</name>
</gene>
<dbReference type="Pfam" id="PF12589">
    <property type="entry name" value="WBS_methylT"/>
    <property type="match status" value="1"/>
</dbReference>
<evidence type="ECO:0000313" key="4">
    <source>
        <dbReference type="Proteomes" id="UP001516400"/>
    </source>
</evidence>
<dbReference type="AlphaFoldDB" id="A0ABD2MVY0"/>
<dbReference type="InterPro" id="IPR022238">
    <property type="entry name" value="Bud23_C"/>
</dbReference>
<evidence type="ECO:0000259" key="2">
    <source>
        <dbReference type="Pfam" id="PF12589"/>
    </source>
</evidence>
<evidence type="ECO:0000313" key="3">
    <source>
        <dbReference type="EMBL" id="KAL3270467.1"/>
    </source>
</evidence>
<evidence type="ECO:0000256" key="1">
    <source>
        <dbReference type="SAM" id="MobiDB-lite"/>
    </source>
</evidence>
<sequence length="69" mass="8029">MPLPKGLGTEGNSNGVSYISKRERINNARGKPLKKSRNWILEKKERRRRQGKEVRADSKYTGRKRSGRF</sequence>
<keyword evidence="4" id="KW-1185">Reference proteome</keyword>
<accession>A0ABD2MVY0</accession>
<feature type="compositionally biased region" description="Basic and acidic residues" evidence="1">
    <location>
        <begin position="51"/>
        <end position="60"/>
    </location>
</feature>
<proteinExistence type="predicted"/>
<name>A0ABD2MVY0_9CUCU</name>